<evidence type="ECO:0000256" key="5">
    <source>
        <dbReference type="SAM" id="Phobius"/>
    </source>
</evidence>
<dbReference type="OrthoDB" id="9794225at2"/>
<dbReference type="Pfam" id="PF01699">
    <property type="entry name" value="Na_Ca_ex"/>
    <property type="match status" value="2"/>
</dbReference>
<dbReference type="InterPro" id="IPR044880">
    <property type="entry name" value="NCX_ion-bd_dom_sf"/>
</dbReference>
<feature type="transmembrane region" description="Helical" evidence="5">
    <location>
        <begin position="170"/>
        <end position="192"/>
    </location>
</feature>
<feature type="transmembrane region" description="Helical" evidence="5">
    <location>
        <begin position="6"/>
        <end position="25"/>
    </location>
</feature>
<evidence type="ECO:0000256" key="2">
    <source>
        <dbReference type="ARBA" id="ARBA00022692"/>
    </source>
</evidence>
<comment type="caution">
    <text evidence="7">The sequence shown here is derived from an EMBL/GenBank/DDBJ whole genome shotgun (WGS) entry which is preliminary data.</text>
</comment>
<feature type="domain" description="Sodium/calcium exchanger membrane region" evidence="6">
    <location>
        <begin position="173"/>
        <end position="310"/>
    </location>
</feature>
<comment type="subcellular location">
    <subcellularLocation>
        <location evidence="1">Membrane</location>
        <topology evidence="1">Multi-pass membrane protein</topology>
    </subcellularLocation>
</comment>
<evidence type="ECO:0000313" key="7">
    <source>
        <dbReference type="EMBL" id="GGI81646.1"/>
    </source>
</evidence>
<evidence type="ECO:0000256" key="3">
    <source>
        <dbReference type="ARBA" id="ARBA00022989"/>
    </source>
</evidence>
<gene>
    <name evidence="7" type="ORF">GCM10007966_07670</name>
</gene>
<accession>A0A917JQL6</accession>
<organism evidence="7 8">
    <name type="scientific">Legionella impletisoli</name>
    <dbReference type="NCBI Taxonomy" id="343510"/>
    <lineage>
        <taxon>Bacteria</taxon>
        <taxon>Pseudomonadati</taxon>
        <taxon>Pseudomonadota</taxon>
        <taxon>Gammaproteobacteria</taxon>
        <taxon>Legionellales</taxon>
        <taxon>Legionellaceae</taxon>
        <taxon>Legionella</taxon>
    </lineage>
</organism>
<evidence type="ECO:0000259" key="6">
    <source>
        <dbReference type="Pfam" id="PF01699"/>
    </source>
</evidence>
<dbReference type="GO" id="GO:0016020">
    <property type="term" value="C:membrane"/>
    <property type="evidence" value="ECO:0007669"/>
    <property type="project" value="UniProtKB-SubCell"/>
</dbReference>
<evidence type="ECO:0000256" key="4">
    <source>
        <dbReference type="ARBA" id="ARBA00023136"/>
    </source>
</evidence>
<feature type="transmembrane region" description="Helical" evidence="5">
    <location>
        <begin position="32"/>
        <end position="49"/>
    </location>
</feature>
<name>A0A917JQL6_9GAMM</name>
<reference evidence="7" key="2">
    <citation type="submission" date="2020-09" db="EMBL/GenBank/DDBJ databases">
        <authorList>
            <person name="Sun Q."/>
            <person name="Ohkuma M."/>
        </authorList>
    </citation>
    <scope>NUCLEOTIDE SEQUENCE</scope>
    <source>
        <strain evidence="7">JCM 13919</strain>
    </source>
</reference>
<protein>
    <submittedName>
        <fullName evidence="7">Sodium:calcium antiporter</fullName>
    </submittedName>
</protein>
<keyword evidence="3 5" id="KW-1133">Transmembrane helix</keyword>
<dbReference type="AlphaFoldDB" id="A0A917JQL6"/>
<dbReference type="Gene3D" id="1.20.1420.30">
    <property type="entry name" value="NCX, central ion-binding region"/>
    <property type="match status" value="1"/>
</dbReference>
<evidence type="ECO:0000313" key="8">
    <source>
        <dbReference type="Proteomes" id="UP000630149"/>
    </source>
</evidence>
<feature type="transmembrane region" description="Helical" evidence="5">
    <location>
        <begin position="125"/>
        <end position="143"/>
    </location>
</feature>
<keyword evidence="8" id="KW-1185">Reference proteome</keyword>
<sequence>MNMLVSLALFFIGLVLVLHFAGKLVKGAVGTSINLGVSTFIISVIFIGFDPENLAVGAVASVNQVSGIALGSIIGATMVAIALAFGFTAIISPMTFKKTPLRILILPNLAILLFSGLTLDGTLSRLDGIILFGGFIGVILYLLKLNQEGYNIKPAHPLSKKAKSLQKQGLWKSLGVLFLSLGAIILGSELIVYASKTFISVLGLSDTFFGMIILAFLVSIEEVARELPAALKGREDISYGNVVGSVFAFFLCNAGLIAMIHPVQVDAVTRLFYLPICFVTMILISFFMLNKRITKVMGGVLIAMYLIFVIGGYVIEHQI</sequence>
<feature type="transmembrane region" description="Helical" evidence="5">
    <location>
        <begin position="103"/>
        <end position="119"/>
    </location>
</feature>
<feature type="transmembrane region" description="Helical" evidence="5">
    <location>
        <begin position="239"/>
        <end position="260"/>
    </location>
</feature>
<keyword evidence="4 5" id="KW-0472">Membrane</keyword>
<feature type="transmembrane region" description="Helical" evidence="5">
    <location>
        <begin position="296"/>
        <end position="315"/>
    </location>
</feature>
<feature type="domain" description="Sodium/calcium exchanger membrane region" evidence="6">
    <location>
        <begin position="6"/>
        <end position="143"/>
    </location>
</feature>
<dbReference type="InterPro" id="IPR004837">
    <property type="entry name" value="NaCa_Exmemb"/>
</dbReference>
<dbReference type="Proteomes" id="UP000630149">
    <property type="component" value="Unassembled WGS sequence"/>
</dbReference>
<feature type="transmembrane region" description="Helical" evidence="5">
    <location>
        <begin position="272"/>
        <end position="289"/>
    </location>
</feature>
<feature type="transmembrane region" description="Helical" evidence="5">
    <location>
        <begin position="69"/>
        <end position="91"/>
    </location>
</feature>
<evidence type="ECO:0000256" key="1">
    <source>
        <dbReference type="ARBA" id="ARBA00004141"/>
    </source>
</evidence>
<feature type="transmembrane region" description="Helical" evidence="5">
    <location>
        <begin position="198"/>
        <end position="218"/>
    </location>
</feature>
<dbReference type="GO" id="GO:0055085">
    <property type="term" value="P:transmembrane transport"/>
    <property type="evidence" value="ECO:0007669"/>
    <property type="project" value="InterPro"/>
</dbReference>
<keyword evidence="2 5" id="KW-0812">Transmembrane</keyword>
<reference evidence="7" key="1">
    <citation type="journal article" date="2014" name="Int. J. Syst. Evol. Microbiol.">
        <title>Complete genome sequence of Corynebacterium casei LMG S-19264T (=DSM 44701T), isolated from a smear-ripened cheese.</title>
        <authorList>
            <consortium name="US DOE Joint Genome Institute (JGI-PGF)"/>
            <person name="Walter F."/>
            <person name="Albersmeier A."/>
            <person name="Kalinowski J."/>
            <person name="Ruckert C."/>
        </authorList>
    </citation>
    <scope>NUCLEOTIDE SEQUENCE</scope>
    <source>
        <strain evidence="7">JCM 13919</strain>
    </source>
</reference>
<dbReference type="EMBL" id="BMOB01000002">
    <property type="protein sequence ID" value="GGI81646.1"/>
    <property type="molecule type" value="Genomic_DNA"/>
</dbReference>
<proteinExistence type="predicted"/>